<dbReference type="PANTHER" id="PTHR37953:SF1">
    <property type="entry name" value="UPF0127 PROTEIN MJ1496"/>
    <property type="match status" value="1"/>
</dbReference>
<dbReference type="Gene3D" id="2.60.120.1140">
    <property type="entry name" value="Protein of unknown function DUF192"/>
    <property type="match status" value="1"/>
</dbReference>
<dbReference type="STRING" id="1619046.US42_C0011G0043"/>
<name>A0A0G0GMB9_9BACT</name>
<comment type="caution">
    <text evidence="1">The sequence shown here is derived from an EMBL/GenBank/DDBJ whole genome shotgun (WGS) entry which is preliminary data.</text>
</comment>
<dbReference type="InterPro" id="IPR003795">
    <property type="entry name" value="DUF192"/>
</dbReference>
<dbReference type="InterPro" id="IPR038695">
    <property type="entry name" value="Saro_0823-like_sf"/>
</dbReference>
<dbReference type="EMBL" id="LBSX01000011">
    <property type="protein sequence ID" value="KKQ27305.1"/>
    <property type="molecule type" value="Genomic_DNA"/>
</dbReference>
<dbReference type="Pfam" id="PF02643">
    <property type="entry name" value="DUF192"/>
    <property type="match status" value="1"/>
</dbReference>
<organism evidence="1 2">
    <name type="scientific">Candidatus Magasanikbacteria bacterium GW2011_GWC2_37_14</name>
    <dbReference type="NCBI Taxonomy" id="1619046"/>
    <lineage>
        <taxon>Bacteria</taxon>
        <taxon>Candidatus Magasanikiibacteriota</taxon>
    </lineage>
</organism>
<evidence type="ECO:0000313" key="2">
    <source>
        <dbReference type="Proteomes" id="UP000034849"/>
    </source>
</evidence>
<accession>A0A0G0GMB9</accession>
<dbReference type="Proteomes" id="UP000034849">
    <property type="component" value="Unassembled WGS sequence"/>
</dbReference>
<sequence length="154" mass="17691">MENKFKKWHLIFIVVLLLSYTGLKLWQLRWPNAEVTLAGQTLKVLVANNNYHYFKGLSDRKNLGEYSGMLFVYNQKFKPTMVMRDMLFPLDIVWFADGKIVDIAPNLQPEKAAEAQLTKYYPRVEADIVLELPAGWANKFGLKIGDKLGLPGKN</sequence>
<dbReference type="AlphaFoldDB" id="A0A0G0GMB9"/>
<gene>
    <name evidence="1" type="ORF">US42_C0011G0043</name>
</gene>
<evidence type="ECO:0008006" key="3">
    <source>
        <dbReference type="Google" id="ProtNLM"/>
    </source>
</evidence>
<protein>
    <recommendedName>
        <fullName evidence="3">DUF192 domain-containing protein</fullName>
    </recommendedName>
</protein>
<reference evidence="1 2" key="1">
    <citation type="journal article" date="2015" name="Nature">
        <title>rRNA introns, odd ribosomes, and small enigmatic genomes across a large radiation of phyla.</title>
        <authorList>
            <person name="Brown C.T."/>
            <person name="Hug L.A."/>
            <person name="Thomas B.C."/>
            <person name="Sharon I."/>
            <person name="Castelle C.J."/>
            <person name="Singh A."/>
            <person name="Wilkins M.J."/>
            <person name="Williams K.H."/>
            <person name="Banfield J.F."/>
        </authorList>
    </citation>
    <scope>NUCLEOTIDE SEQUENCE [LARGE SCALE GENOMIC DNA]</scope>
</reference>
<evidence type="ECO:0000313" key="1">
    <source>
        <dbReference type="EMBL" id="KKQ27305.1"/>
    </source>
</evidence>
<dbReference type="PANTHER" id="PTHR37953">
    <property type="entry name" value="UPF0127 PROTEIN MJ1496"/>
    <property type="match status" value="1"/>
</dbReference>
<proteinExistence type="predicted"/>